<keyword evidence="2" id="KW-1185">Reference proteome</keyword>
<name>A0A078AX71_STYLE</name>
<accession>A0A078AX71</accession>
<evidence type="ECO:0000313" key="2">
    <source>
        <dbReference type="Proteomes" id="UP000039865"/>
    </source>
</evidence>
<dbReference type="InParanoid" id="A0A078AX71"/>
<evidence type="ECO:0000313" key="1">
    <source>
        <dbReference type="EMBL" id="CDW87050.1"/>
    </source>
</evidence>
<organism evidence="1 2">
    <name type="scientific">Stylonychia lemnae</name>
    <name type="common">Ciliate</name>
    <dbReference type="NCBI Taxonomy" id="5949"/>
    <lineage>
        <taxon>Eukaryota</taxon>
        <taxon>Sar</taxon>
        <taxon>Alveolata</taxon>
        <taxon>Ciliophora</taxon>
        <taxon>Intramacronucleata</taxon>
        <taxon>Spirotrichea</taxon>
        <taxon>Stichotrichia</taxon>
        <taxon>Sporadotrichida</taxon>
        <taxon>Oxytrichidae</taxon>
        <taxon>Stylonychinae</taxon>
        <taxon>Stylonychia</taxon>
    </lineage>
</organism>
<gene>
    <name evidence="1" type="primary">Contig6578.g7044</name>
    <name evidence="1" type="ORF">STYLEM_16152</name>
</gene>
<dbReference type="AlphaFoldDB" id="A0A078AX71"/>
<protein>
    <submittedName>
        <fullName evidence="1">Uncharacterized protein</fullName>
    </submittedName>
</protein>
<dbReference type="EMBL" id="CCKQ01015242">
    <property type="protein sequence ID" value="CDW87050.1"/>
    <property type="molecule type" value="Genomic_DNA"/>
</dbReference>
<dbReference type="Proteomes" id="UP000039865">
    <property type="component" value="Unassembled WGS sequence"/>
</dbReference>
<proteinExistence type="predicted"/>
<sequence length="1270" mass="143460">MKAILAHWRFMILQQALNIKLFSSWFALQADHITAQSCFQTFPVIAGGQLGSTVFTCMDVDLFGNVAVGGYSSDPTLVNTLNVPNPIAQFILQGGAIKWSISMNTNFNEVTAIKFTPNTEKLILALDTQQGQNLVFVVLQSISGAVIDKYQMQGSGSVAADGIQYFDDGNVYAAMQYQQKWTFMKFSTITSPPSNSIFFLQHGIVFASINVINTDGRLLSSFGYFQGFNPNAMYSYDRIKMVQKGSNYYLWTCGSKSDSSSIIVSLVLLTDLTTFIFQTFQAIALSFTSCIQIAPVDDTRTYYLFYKAGSIMIGWFKINDSQNRIQFYRVSQLNSDTRNKLFHGIQQSGQNFYYVGQMFTLNTNPARDYTSGNSLSVGLFQFTGATTSSLFYTIIVQSNSQTTWTVLTASGSFLSDLAFNQESQFVPLTTYDIVAQIDNQPSLTISADLSNQVYLIGQATLTYTFESFKITQPCSDIRIYHEIEGNVPSFIKVNMQAKTFSIYSNDENDVGDYTISIRATINNGQYLISAFKVLIKTACESSQIYQSEIQQQTYIVNEDEISYQFDAFQSSNNNCEINYEMLNNNGNPIDKLLIKSFSSSLRLITIYTQDEGLVGTHVFFVRGYFKNAPDVKQDSQFTIDIKSKCFGNKLYPQQIGDVVYDYNENQLVTISEISWGQRYAEDCPQLVYLLYDEINNSLDEEIFMLKDNKRIKMQTQDNEKSGTYQLKLVGKSLRDSIEYQQESVTFKVLIRDGCPLASVQTFKPDDQIYNIDESPLVFAFDQWIPSTLTCGEVSYKLSNADDSNLIDAFIMDSNVRSITVKTSNLELANVYQLKLTGKLGERGPEKVVLFQIEFFFTDFDIKIENKQLCGGFAYEVSGISNSQLDDSITYNQEQKSFQIKTSDETKSSLTPYYIKIKGFQSNYPQNYLIMDILVRYLIDCQYQDAKAPENYLQTYTVMDPIALVNYGQFKLTLSSCQLVYICTDQETSSSCDSNIFNFDSNSGQLKVYSEDNNNARQYNLQIQGKTATCKNVQYATSLYLEDNTEIQDPEILSAVVVDQDNGRITVKSQNINLINTSVTVVLKAVEESGVEITQQFELQFQEKTTTTTTTTTAPPQYLSKSPMKITINSESKIDAQNSPYVIQIVGLVKNPDGTKIQTTLFLPLNIQSQNLGAPYFQTSLSGIYYFKNASRFITGQYPNYRLTPNYNNLGEFQVSIAVTDDNLSPLTANYYFKIVVTKMNSSQNKNETKANQTQNQNLKVQLFFNYFSDY</sequence>
<reference evidence="1 2" key="1">
    <citation type="submission" date="2014-06" db="EMBL/GenBank/DDBJ databases">
        <authorList>
            <person name="Swart Estienne"/>
        </authorList>
    </citation>
    <scope>NUCLEOTIDE SEQUENCE [LARGE SCALE GENOMIC DNA]</scope>
    <source>
        <strain evidence="1 2">130c</strain>
    </source>
</reference>